<sequence>MQKPTDQVCEKSDGVDDVLGIPSSSLTCARYNGGHDGCLCWRASQQMLGARKSSSHDFAYRVFQQGFSGVGVAVASVFSVFSLFSTVEGYDLTNNVYAMFAADVIDLYERLVSGKQMPLRPSTTCSATITLPRAVAQQRAAHFPHHDIQKMASKKSMSLVI</sequence>
<organism evidence="2 4">
    <name type="scientific">Peronospora farinosa</name>
    <dbReference type="NCBI Taxonomy" id="134698"/>
    <lineage>
        <taxon>Eukaryota</taxon>
        <taxon>Sar</taxon>
        <taxon>Stramenopiles</taxon>
        <taxon>Oomycota</taxon>
        <taxon>Peronosporomycetes</taxon>
        <taxon>Peronosporales</taxon>
        <taxon>Peronosporaceae</taxon>
        <taxon>Peronospora</taxon>
    </lineage>
</organism>
<protein>
    <submittedName>
        <fullName evidence="2">Uncharacterized protein</fullName>
    </submittedName>
</protein>
<dbReference type="Proteomes" id="UP001159659">
    <property type="component" value="Unassembled WGS sequence"/>
</dbReference>
<dbReference type="EMBL" id="CANTFK010000987">
    <property type="protein sequence ID" value="CAI5738806.1"/>
    <property type="molecule type" value="Genomic_DNA"/>
</dbReference>
<dbReference type="AlphaFoldDB" id="A0AAV0UPJ9"/>
<dbReference type="EMBL" id="CAKLBC010000002">
    <property type="protein sequence ID" value="CAH0484324.1"/>
    <property type="molecule type" value="Genomic_DNA"/>
</dbReference>
<evidence type="ECO:0000313" key="4">
    <source>
        <dbReference type="Proteomes" id="UP001159659"/>
    </source>
</evidence>
<evidence type="ECO:0000313" key="3">
    <source>
        <dbReference type="Proteomes" id="UP001157938"/>
    </source>
</evidence>
<name>A0AAV0UPJ9_9STRA</name>
<dbReference type="Proteomes" id="UP001157938">
    <property type="component" value="Unassembled WGS sequence"/>
</dbReference>
<gene>
    <name evidence="1" type="ORF">PFR001_LOCUS96</name>
    <name evidence="2" type="ORF">PFR002_LOCUS8778</name>
</gene>
<keyword evidence="3" id="KW-1185">Reference proteome</keyword>
<proteinExistence type="predicted"/>
<reference evidence="2" key="2">
    <citation type="submission" date="2022-12" db="EMBL/GenBank/DDBJ databases">
        <authorList>
            <person name="Webb A."/>
        </authorList>
    </citation>
    <scope>NUCLEOTIDE SEQUENCE</scope>
    <source>
        <strain evidence="2">Pf2</strain>
    </source>
</reference>
<accession>A0AAV0UPJ9</accession>
<reference evidence="1 3" key="1">
    <citation type="submission" date="2021-11" db="EMBL/GenBank/DDBJ databases">
        <authorList>
            <person name="Islam A."/>
            <person name="Islam S."/>
            <person name="Flora M.S."/>
            <person name="Rahman M."/>
            <person name="Ziaur R.M."/>
            <person name="Epstein J.H."/>
            <person name="Hassan M."/>
            <person name="Klassen M."/>
            <person name="Woodard K."/>
            <person name="Webb A."/>
            <person name="Webby R.J."/>
            <person name="El Zowalaty M.E."/>
        </authorList>
    </citation>
    <scope>NUCLEOTIDE SEQUENCE [LARGE SCALE GENOMIC DNA]</scope>
    <source>
        <strain evidence="1">Pf1</strain>
    </source>
</reference>
<evidence type="ECO:0000313" key="2">
    <source>
        <dbReference type="EMBL" id="CAI5738806.1"/>
    </source>
</evidence>
<evidence type="ECO:0000313" key="1">
    <source>
        <dbReference type="EMBL" id="CAH0484324.1"/>
    </source>
</evidence>
<comment type="caution">
    <text evidence="2">The sequence shown here is derived from an EMBL/GenBank/DDBJ whole genome shotgun (WGS) entry which is preliminary data.</text>
</comment>